<dbReference type="PROSITE" id="PS00108">
    <property type="entry name" value="PROTEIN_KINASE_ST"/>
    <property type="match status" value="1"/>
</dbReference>
<keyword evidence="4" id="KW-0547">Nucleotide-binding</keyword>
<evidence type="ECO:0000256" key="8">
    <source>
        <dbReference type="ARBA" id="ARBA00048679"/>
    </source>
</evidence>
<evidence type="ECO:0000313" key="11">
    <source>
        <dbReference type="Proteomes" id="UP000799750"/>
    </source>
</evidence>
<feature type="domain" description="Protein kinase" evidence="9">
    <location>
        <begin position="16"/>
        <end position="322"/>
    </location>
</feature>
<accession>A0A6A6QL29</accession>
<proteinExistence type="predicted"/>
<dbReference type="PANTHER" id="PTHR43671:SF98">
    <property type="entry name" value="SERINE_THREONINE-PROTEIN KINASE NEK11"/>
    <property type="match status" value="1"/>
</dbReference>
<gene>
    <name evidence="10" type="ORF">BU16DRAFT_564063</name>
</gene>
<dbReference type="SMART" id="SM00220">
    <property type="entry name" value="S_TKc"/>
    <property type="match status" value="1"/>
</dbReference>
<comment type="catalytic activity">
    <reaction evidence="7">
        <text>L-threonyl-[protein] + ATP = O-phospho-L-threonyl-[protein] + ADP + H(+)</text>
        <dbReference type="Rhea" id="RHEA:46608"/>
        <dbReference type="Rhea" id="RHEA-COMP:11060"/>
        <dbReference type="Rhea" id="RHEA-COMP:11605"/>
        <dbReference type="ChEBI" id="CHEBI:15378"/>
        <dbReference type="ChEBI" id="CHEBI:30013"/>
        <dbReference type="ChEBI" id="CHEBI:30616"/>
        <dbReference type="ChEBI" id="CHEBI:61977"/>
        <dbReference type="ChEBI" id="CHEBI:456216"/>
        <dbReference type="EC" id="2.7.11.1"/>
    </reaction>
</comment>
<dbReference type="PROSITE" id="PS50011">
    <property type="entry name" value="PROTEIN_KINASE_DOM"/>
    <property type="match status" value="1"/>
</dbReference>
<evidence type="ECO:0000256" key="6">
    <source>
        <dbReference type="ARBA" id="ARBA00022840"/>
    </source>
</evidence>
<keyword evidence="6" id="KW-0067">ATP-binding</keyword>
<dbReference type="InterPro" id="IPR011009">
    <property type="entry name" value="Kinase-like_dom_sf"/>
</dbReference>
<dbReference type="AlphaFoldDB" id="A0A6A6QL29"/>
<dbReference type="Pfam" id="PF00069">
    <property type="entry name" value="Pkinase"/>
    <property type="match status" value="1"/>
</dbReference>
<evidence type="ECO:0000256" key="1">
    <source>
        <dbReference type="ARBA" id="ARBA00012513"/>
    </source>
</evidence>
<dbReference type="PANTHER" id="PTHR43671">
    <property type="entry name" value="SERINE/THREONINE-PROTEIN KINASE NEK"/>
    <property type="match status" value="1"/>
</dbReference>
<protein>
    <recommendedName>
        <fullName evidence="1">non-specific serine/threonine protein kinase</fullName>
        <ecNumber evidence="1">2.7.11.1</ecNumber>
    </recommendedName>
</protein>
<evidence type="ECO:0000259" key="9">
    <source>
        <dbReference type="PROSITE" id="PS50011"/>
    </source>
</evidence>
<sequence>MDPEYANSADQFCDDYEHIRSLAAEAESVVELFARRDNPKELIAAKIVRRKNSISKTTPQEVLLLSRTGKCDRIVELFGHIPSFPNPRASAILLEFCQHGSLYDYANIVHAKRVHIPEEQIWRLFKQLAEALTFLHRDSTAEDPDWRPIVHRDIKPANILLTSIPDAPGRNINVKLADFGLSDFYDPNDCWFEAGTAEYQPPEQTLWASYATPAGDVWAVGSSIHHLLHRKFTIEDPAVFALEWKQDYPMEDENMRDHYFFVRAVPRRVFPINQPLPWGDYKGYSDSLNSVFLSALAFDPAKRPSAAQLLEYIEDCPPCASF</sequence>
<dbReference type="GO" id="GO:0004674">
    <property type="term" value="F:protein serine/threonine kinase activity"/>
    <property type="evidence" value="ECO:0007669"/>
    <property type="project" value="UniProtKB-KW"/>
</dbReference>
<dbReference type="InterPro" id="IPR000719">
    <property type="entry name" value="Prot_kinase_dom"/>
</dbReference>
<dbReference type="InterPro" id="IPR008271">
    <property type="entry name" value="Ser/Thr_kinase_AS"/>
</dbReference>
<evidence type="ECO:0000256" key="2">
    <source>
        <dbReference type="ARBA" id="ARBA00022527"/>
    </source>
</evidence>
<reference evidence="10" key="1">
    <citation type="journal article" date="2020" name="Stud. Mycol.">
        <title>101 Dothideomycetes genomes: a test case for predicting lifestyles and emergence of pathogens.</title>
        <authorList>
            <person name="Haridas S."/>
            <person name="Albert R."/>
            <person name="Binder M."/>
            <person name="Bloem J."/>
            <person name="Labutti K."/>
            <person name="Salamov A."/>
            <person name="Andreopoulos B."/>
            <person name="Baker S."/>
            <person name="Barry K."/>
            <person name="Bills G."/>
            <person name="Bluhm B."/>
            <person name="Cannon C."/>
            <person name="Castanera R."/>
            <person name="Culley D."/>
            <person name="Daum C."/>
            <person name="Ezra D."/>
            <person name="Gonzalez J."/>
            <person name="Henrissat B."/>
            <person name="Kuo A."/>
            <person name="Liang C."/>
            <person name="Lipzen A."/>
            <person name="Lutzoni F."/>
            <person name="Magnuson J."/>
            <person name="Mondo S."/>
            <person name="Nolan M."/>
            <person name="Ohm R."/>
            <person name="Pangilinan J."/>
            <person name="Park H.-J."/>
            <person name="Ramirez L."/>
            <person name="Alfaro M."/>
            <person name="Sun H."/>
            <person name="Tritt A."/>
            <person name="Yoshinaga Y."/>
            <person name="Zwiers L.-H."/>
            <person name="Turgeon B."/>
            <person name="Goodwin S."/>
            <person name="Spatafora J."/>
            <person name="Crous P."/>
            <person name="Grigoriev I."/>
        </authorList>
    </citation>
    <scope>NUCLEOTIDE SEQUENCE</scope>
    <source>
        <strain evidence="10">CBS 269.34</strain>
    </source>
</reference>
<dbReference type="EC" id="2.7.11.1" evidence="1"/>
<evidence type="ECO:0000256" key="3">
    <source>
        <dbReference type="ARBA" id="ARBA00022679"/>
    </source>
</evidence>
<keyword evidence="3" id="KW-0808">Transferase</keyword>
<dbReference type="Proteomes" id="UP000799750">
    <property type="component" value="Unassembled WGS sequence"/>
</dbReference>
<dbReference type="Gene3D" id="1.10.510.10">
    <property type="entry name" value="Transferase(Phosphotransferase) domain 1"/>
    <property type="match status" value="1"/>
</dbReference>
<evidence type="ECO:0000313" key="10">
    <source>
        <dbReference type="EMBL" id="KAF2492746.1"/>
    </source>
</evidence>
<name>A0A6A6QL29_9PEZI</name>
<keyword evidence="5 10" id="KW-0418">Kinase</keyword>
<dbReference type="OrthoDB" id="310217at2759"/>
<dbReference type="EMBL" id="MU004193">
    <property type="protein sequence ID" value="KAF2492746.1"/>
    <property type="molecule type" value="Genomic_DNA"/>
</dbReference>
<evidence type="ECO:0000256" key="4">
    <source>
        <dbReference type="ARBA" id="ARBA00022741"/>
    </source>
</evidence>
<evidence type="ECO:0000256" key="7">
    <source>
        <dbReference type="ARBA" id="ARBA00047899"/>
    </source>
</evidence>
<keyword evidence="11" id="KW-1185">Reference proteome</keyword>
<comment type="catalytic activity">
    <reaction evidence="8">
        <text>L-seryl-[protein] + ATP = O-phospho-L-seryl-[protein] + ADP + H(+)</text>
        <dbReference type="Rhea" id="RHEA:17989"/>
        <dbReference type="Rhea" id="RHEA-COMP:9863"/>
        <dbReference type="Rhea" id="RHEA-COMP:11604"/>
        <dbReference type="ChEBI" id="CHEBI:15378"/>
        <dbReference type="ChEBI" id="CHEBI:29999"/>
        <dbReference type="ChEBI" id="CHEBI:30616"/>
        <dbReference type="ChEBI" id="CHEBI:83421"/>
        <dbReference type="ChEBI" id="CHEBI:456216"/>
        <dbReference type="EC" id="2.7.11.1"/>
    </reaction>
</comment>
<dbReference type="SUPFAM" id="SSF56112">
    <property type="entry name" value="Protein kinase-like (PK-like)"/>
    <property type="match status" value="1"/>
</dbReference>
<dbReference type="CDD" id="cd00180">
    <property type="entry name" value="PKc"/>
    <property type="match status" value="1"/>
</dbReference>
<dbReference type="GO" id="GO:0005524">
    <property type="term" value="F:ATP binding"/>
    <property type="evidence" value="ECO:0007669"/>
    <property type="project" value="UniProtKB-KW"/>
</dbReference>
<dbReference type="InterPro" id="IPR050660">
    <property type="entry name" value="NEK_Ser/Thr_kinase"/>
</dbReference>
<evidence type="ECO:0000256" key="5">
    <source>
        <dbReference type="ARBA" id="ARBA00022777"/>
    </source>
</evidence>
<keyword evidence="2" id="KW-0723">Serine/threonine-protein kinase</keyword>
<organism evidence="10 11">
    <name type="scientific">Lophium mytilinum</name>
    <dbReference type="NCBI Taxonomy" id="390894"/>
    <lineage>
        <taxon>Eukaryota</taxon>
        <taxon>Fungi</taxon>
        <taxon>Dikarya</taxon>
        <taxon>Ascomycota</taxon>
        <taxon>Pezizomycotina</taxon>
        <taxon>Dothideomycetes</taxon>
        <taxon>Pleosporomycetidae</taxon>
        <taxon>Mytilinidiales</taxon>
        <taxon>Mytilinidiaceae</taxon>
        <taxon>Lophium</taxon>
    </lineage>
</organism>